<dbReference type="EMBL" id="AHKF01000015">
    <property type="protein sequence ID" value="EIA09516.1"/>
    <property type="molecule type" value="Genomic_DNA"/>
</dbReference>
<gene>
    <name evidence="2" type="ORF">HJ01_01422</name>
</gene>
<organism evidence="2 3">
    <name type="scientific">Flavobacterium frigoris (strain PS1)</name>
    <dbReference type="NCBI Taxonomy" id="1086011"/>
    <lineage>
        <taxon>Bacteria</taxon>
        <taxon>Pseudomonadati</taxon>
        <taxon>Bacteroidota</taxon>
        <taxon>Flavobacteriia</taxon>
        <taxon>Flavobacteriales</taxon>
        <taxon>Flavobacteriaceae</taxon>
        <taxon>Flavobacterium</taxon>
    </lineage>
</organism>
<accession>H7FQG2</accession>
<protein>
    <submittedName>
        <fullName evidence="2">Uncharacterized protein</fullName>
    </submittedName>
</protein>
<dbReference type="Proteomes" id="UP000005566">
    <property type="component" value="Unassembled WGS sequence"/>
</dbReference>
<dbReference type="AlphaFoldDB" id="H7FQG2"/>
<reference evidence="2 3" key="1">
    <citation type="journal article" date="2014" name="Acta Crystallogr. D">
        <title>Structure-based characterization and antifreeze properties of a hyperactive ice-binding protein from the Antarctic bacterium Flavobacterium frigoris PS1.</title>
        <authorList>
            <person name="Do H."/>
            <person name="Kim S.J."/>
            <person name="Kim H.J."/>
            <person name="Lee J.H."/>
        </authorList>
    </citation>
    <scope>NUCLEOTIDE SEQUENCE [LARGE SCALE GENOMIC DNA]</scope>
    <source>
        <strain evidence="2 3">PS1</strain>
    </source>
</reference>
<feature type="transmembrane region" description="Helical" evidence="1">
    <location>
        <begin position="7"/>
        <end position="30"/>
    </location>
</feature>
<evidence type="ECO:0000313" key="2">
    <source>
        <dbReference type="EMBL" id="EIA09516.1"/>
    </source>
</evidence>
<name>H7FQG2_FLAFP</name>
<sequence length="39" mass="4381">MKPTAKIALFLGVPTIVVISNSSIVIWGNIYKVFRRYQG</sequence>
<keyword evidence="1" id="KW-1133">Transmembrane helix</keyword>
<keyword evidence="1" id="KW-0472">Membrane</keyword>
<evidence type="ECO:0000313" key="3">
    <source>
        <dbReference type="Proteomes" id="UP000005566"/>
    </source>
</evidence>
<keyword evidence="3" id="KW-1185">Reference proteome</keyword>
<dbReference type="PATRIC" id="fig|1086011.3.peg.1394"/>
<evidence type="ECO:0000256" key="1">
    <source>
        <dbReference type="SAM" id="Phobius"/>
    </source>
</evidence>
<keyword evidence="1" id="KW-0812">Transmembrane</keyword>
<proteinExistence type="predicted"/>
<comment type="caution">
    <text evidence="2">The sequence shown here is derived from an EMBL/GenBank/DDBJ whole genome shotgun (WGS) entry which is preliminary data.</text>
</comment>